<keyword evidence="2" id="KW-0547">Nucleotide-binding</keyword>
<accession>A0ABV4TQ57</accession>
<keyword evidence="3 5" id="KW-0067">ATP-binding</keyword>
<reference evidence="5 6" key="1">
    <citation type="submission" date="2024-08" db="EMBL/GenBank/DDBJ databases">
        <title>Whole-genome sequencing of halo(alkali)philic microorganisms from hypersaline lakes.</title>
        <authorList>
            <person name="Sorokin D.Y."/>
            <person name="Merkel A.Y."/>
            <person name="Messina E."/>
            <person name="Yakimov M."/>
        </authorList>
    </citation>
    <scope>NUCLEOTIDE SEQUENCE [LARGE SCALE GENOMIC DNA]</scope>
    <source>
        <strain evidence="5 6">Cl-TMA</strain>
    </source>
</reference>
<keyword evidence="1" id="KW-0813">Transport</keyword>
<dbReference type="Gene3D" id="3.40.50.300">
    <property type="entry name" value="P-loop containing nucleotide triphosphate hydrolases"/>
    <property type="match status" value="1"/>
</dbReference>
<gene>
    <name evidence="5" type="ORF">ACERLL_00720</name>
</gene>
<organism evidence="5 6">
    <name type="scientific">Thiohalorhabdus methylotrophus</name>
    <dbReference type="NCBI Taxonomy" id="3242694"/>
    <lineage>
        <taxon>Bacteria</taxon>
        <taxon>Pseudomonadati</taxon>
        <taxon>Pseudomonadota</taxon>
        <taxon>Gammaproteobacteria</taxon>
        <taxon>Thiohalorhabdales</taxon>
        <taxon>Thiohalorhabdaceae</taxon>
        <taxon>Thiohalorhabdus</taxon>
    </lineage>
</organism>
<evidence type="ECO:0000256" key="1">
    <source>
        <dbReference type="ARBA" id="ARBA00022448"/>
    </source>
</evidence>
<keyword evidence="6" id="KW-1185">Reference proteome</keyword>
<dbReference type="PANTHER" id="PTHR43553">
    <property type="entry name" value="HEAVY METAL TRANSPORTER"/>
    <property type="match status" value="1"/>
</dbReference>
<sequence>MSGLLLEGVAQGPLQGVDLHLPAGQVGWLQGATGNGKSLLLYLAAGLILPERGRVLLDGAAPEPPRVAMAFQNPDYQLLASRTDADVALNARSPEGVERALEAAGCLPFRDRPPELLTPGQRRRAALAGVLAAEPVLALLDTPFAGMGAAEAARLWTECRPLLADRGSVVLITGEPPGAAVNDAIWEVEQWLRPTPDSASTNFP</sequence>
<protein>
    <submittedName>
        <fullName evidence="5">ATP-binding cassette domain-containing protein</fullName>
    </submittedName>
</protein>
<dbReference type="GO" id="GO:0005524">
    <property type="term" value="F:ATP binding"/>
    <property type="evidence" value="ECO:0007669"/>
    <property type="project" value="UniProtKB-KW"/>
</dbReference>
<dbReference type="InterPro" id="IPR003439">
    <property type="entry name" value="ABC_transporter-like_ATP-bd"/>
</dbReference>
<dbReference type="RefSeq" id="WP_373654138.1">
    <property type="nucleotide sequence ID" value="NZ_JBGUAW010000001.1"/>
</dbReference>
<dbReference type="InterPro" id="IPR027417">
    <property type="entry name" value="P-loop_NTPase"/>
</dbReference>
<feature type="domain" description="ABC transporter" evidence="4">
    <location>
        <begin position="4"/>
        <end position="202"/>
    </location>
</feature>
<name>A0ABV4TQ57_9GAMM</name>
<evidence type="ECO:0000313" key="6">
    <source>
        <dbReference type="Proteomes" id="UP001575181"/>
    </source>
</evidence>
<dbReference type="Proteomes" id="UP001575181">
    <property type="component" value="Unassembled WGS sequence"/>
</dbReference>
<dbReference type="SUPFAM" id="SSF52540">
    <property type="entry name" value="P-loop containing nucleoside triphosphate hydrolases"/>
    <property type="match status" value="1"/>
</dbReference>
<dbReference type="PROSITE" id="PS50893">
    <property type="entry name" value="ABC_TRANSPORTER_2"/>
    <property type="match status" value="1"/>
</dbReference>
<evidence type="ECO:0000256" key="3">
    <source>
        <dbReference type="ARBA" id="ARBA00022840"/>
    </source>
</evidence>
<comment type="caution">
    <text evidence="5">The sequence shown here is derived from an EMBL/GenBank/DDBJ whole genome shotgun (WGS) entry which is preliminary data.</text>
</comment>
<evidence type="ECO:0000313" key="5">
    <source>
        <dbReference type="EMBL" id="MFA9459348.1"/>
    </source>
</evidence>
<evidence type="ECO:0000259" key="4">
    <source>
        <dbReference type="PROSITE" id="PS50893"/>
    </source>
</evidence>
<dbReference type="InterPro" id="IPR050095">
    <property type="entry name" value="ECF_ABC_transporter_ATP-bd"/>
</dbReference>
<proteinExistence type="predicted"/>
<dbReference type="EMBL" id="JBGUAW010000001">
    <property type="protein sequence ID" value="MFA9459348.1"/>
    <property type="molecule type" value="Genomic_DNA"/>
</dbReference>
<dbReference type="Pfam" id="PF00005">
    <property type="entry name" value="ABC_tran"/>
    <property type="match status" value="1"/>
</dbReference>
<dbReference type="PANTHER" id="PTHR43553:SF1">
    <property type="entry name" value="ABC TRANSPORTER I FAMILY MEMBER 11, CHLOROPLASTIC"/>
    <property type="match status" value="1"/>
</dbReference>
<evidence type="ECO:0000256" key="2">
    <source>
        <dbReference type="ARBA" id="ARBA00022741"/>
    </source>
</evidence>